<proteinExistence type="predicted"/>
<evidence type="ECO:0000313" key="1">
    <source>
        <dbReference type="EMBL" id="CAD9969573.1"/>
    </source>
</evidence>
<organism evidence="1">
    <name type="scientific">Entomoneis paludosa</name>
    <dbReference type="NCBI Taxonomy" id="265537"/>
    <lineage>
        <taxon>Eukaryota</taxon>
        <taxon>Sar</taxon>
        <taxon>Stramenopiles</taxon>
        <taxon>Ochrophyta</taxon>
        <taxon>Bacillariophyta</taxon>
        <taxon>Bacillariophyceae</taxon>
        <taxon>Bacillariophycidae</taxon>
        <taxon>Entomoneidaceae</taxon>
        <taxon>Entomoneis</taxon>
    </lineage>
</organism>
<sequence length="503" mass="57502">MSSTAEGNPAALVLLQKFQHLEQRFVAYQIHAQKIPDDLLQVWLEERRQQSSFLQNLQLRHHNRLPTDSRYLLRRLAPLMNALSRRWTQYEGGDDVSDAETDLVLLANNNVENEISLDGSWQKQDRAGSCGEFYHEYNNLNEQQMQSQEMEYQIEFEKETNDIVENDHLGSWRSSPIDDEGNWCYQGSNDISASVCSETVQNASHLLLDDPHLDLNDTASLTRDDSTIHFVENDPQTTEVEVPFLTEKQSISSQEISGDKSIYGPVIADNIEIKISHKDLQKLRPSHHDNDLPCAIPITPLASDEDSVQSDDLLPMSRIQMQGHTTGHPWKGSLLPLVVPMSSTSQTKNRALRDMKCRLVAMLQDTVRMEQIARDLDHMEKTTLPEIELENQMIQEVHHIQHKELKNLMIVLEQESLDLQTKLARLEQDTIQFSHAVRAAMAILLAMLSFAIMSSVGNDPSPSQYLVHHFRCWAMEHLRSNCLGDNNLSVEELPIDHSSYELR</sequence>
<dbReference type="EMBL" id="HBHT01020502">
    <property type="protein sequence ID" value="CAD9969573.1"/>
    <property type="molecule type" value="Transcribed_RNA"/>
</dbReference>
<name>A0A7S3DQQ5_9STRA</name>
<dbReference type="AlphaFoldDB" id="A0A7S3DQQ5"/>
<protein>
    <submittedName>
        <fullName evidence="1">Uncharacterized protein</fullName>
    </submittedName>
</protein>
<reference evidence="1" key="1">
    <citation type="submission" date="2021-01" db="EMBL/GenBank/DDBJ databases">
        <authorList>
            <person name="Corre E."/>
            <person name="Pelletier E."/>
            <person name="Niang G."/>
            <person name="Scheremetjew M."/>
            <person name="Finn R."/>
            <person name="Kale V."/>
            <person name="Holt S."/>
            <person name="Cochrane G."/>
            <person name="Meng A."/>
            <person name="Brown T."/>
            <person name="Cohen L."/>
        </authorList>
    </citation>
    <scope>NUCLEOTIDE SEQUENCE</scope>
    <source>
        <strain evidence="1">CCMP125</strain>
    </source>
</reference>
<gene>
    <name evidence="1" type="ORF">APAL1065_LOCUS13710</name>
</gene>
<accession>A0A7S3DQQ5</accession>